<sequence>MAPNNSDRSDSSEFFVEVHKEIQYPSLQKVNGQVNKNIRILFRSENKIQRLVTYDTRNNPECTLQNLLDVIKDQFKGKVTFYSLKKNTMGIEYFAEVEDLVKLKKFVKRPRAKINQNKKDEEKKKTVPQLLTAGKIFIF</sequence>
<evidence type="ECO:0000313" key="2">
    <source>
        <dbReference type="Proteomes" id="UP000826195"/>
    </source>
</evidence>
<name>A0AAV7J026_COTGL</name>
<dbReference type="AlphaFoldDB" id="A0AAV7J026"/>
<accession>A0AAV7J026</accession>
<gene>
    <name evidence="1" type="ORF">KQX54_017001</name>
</gene>
<dbReference type="EMBL" id="JAHXZJ010000374">
    <property type="protein sequence ID" value="KAH0561475.1"/>
    <property type="molecule type" value="Genomic_DNA"/>
</dbReference>
<reference evidence="1 2" key="1">
    <citation type="journal article" date="2021" name="J. Hered.">
        <title>A chromosome-level genome assembly of the parasitoid wasp, Cotesia glomerata (Hymenoptera: Braconidae).</title>
        <authorList>
            <person name="Pinto B.J."/>
            <person name="Weis J.J."/>
            <person name="Gamble T."/>
            <person name="Ode P.J."/>
            <person name="Paul R."/>
            <person name="Zaspel J.M."/>
        </authorList>
    </citation>
    <scope>NUCLEOTIDE SEQUENCE [LARGE SCALE GENOMIC DNA]</scope>
    <source>
        <strain evidence="1">CgM1</strain>
    </source>
</reference>
<protein>
    <submittedName>
        <fullName evidence="1">Uncharacterized protein</fullName>
    </submittedName>
</protein>
<evidence type="ECO:0000313" key="1">
    <source>
        <dbReference type="EMBL" id="KAH0561475.1"/>
    </source>
</evidence>
<dbReference type="Proteomes" id="UP000826195">
    <property type="component" value="Unassembled WGS sequence"/>
</dbReference>
<organism evidence="1 2">
    <name type="scientific">Cotesia glomerata</name>
    <name type="common">Lepidopteran parasitic wasp</name>
    <name type="synonym">Apanteles glomeratus</name>
    <dbReference type="NCBI Taxonomy" id="32391"/>
    <lineage>
        <taxon>Eukaryota</taxon>
        <taxon>Metazoa</taxon>
        <taxon>Ecdysozoa</taxon>
        <taxon>Arthropoda</taxon>
        <taxon>Hexapoda</taxon>
        <taxon>Insecta</taxon>
        <taxon>Pterygota</taxon>
        <taxon>Neoptera</taxon>
        <taxon>Endopterygota</taxon>
        <taxon>Hymenoptera</taxon>
        <taxon>Apocrita</taxon>
        <taxon>Ichneumonoidea</taxon>
        <taxon>Braconidae</taxon>
        <taxon>Microgastrinae</taxon>
        <taxon>Cotesia</taxon>
    </lineage>
</organism>
<proteinExistence type="predicted"/>
<keyword evidence="2" id="KW-1185">Reference proteome</keyword>
<comment type="caution">
    <text evidence="1">The sequence shown here is derived from an EMBL/GenBank/DDBJ whole genome shotgun (WGS) entry which is preliminary data.</text>
</comment>